<comment type="caution">
    <text evidence="2">The sequence shown here is derived from an EMBL/GenBank/DDBJ whole genome shotgun (WGS) entry which is preliminary data.</text>
</comment>
<sequence>MLISSDLIGEPGSDAWWMNRLGTIMSTRTPHVYRMLEWYFGNAPMPDLDAMVDDKTAAAYKRLVKLSRMNLASLLVDARLPRMRLSGARTTADDSPNGDDVVAELLREENLNVKLRLAWRDALVTGKGYIVSTVGGMMHSSPLNTVCVTDSFGNVAAAMTVYVDEMTQENVLLLARPGYVREARSSTGMCVLPNAIYEAKNGGAFQPGMFAKEDAKVWSMLADRWDLGEPSPTGTEGVPVYEFAYDRGLLKKHEASMLRINQILLQRSVIFATQAFKQQVILDAPMTDESGNPIDYSKIQMDNSPGSLWFLPRGAKFWESSTADTSPMQEALQDELRNLAGESRTPLFMLSSDSVNASSEGASAQRELLAFDIEELEDLFAETLKRLISDALIARGETERADRAQMRIEWVDPRRPSQLERATAIAAATGAGIPLDTALRKFGGFTPDEVEETMREVGVGKLIDTLSSNVAPLENPYPEVTPGKEESPASSTEVVDTAVNFSPDANRISKTGA</sequence>
<accession>A0A930PYU5</accession>
<dbReference type="AlphaFoldDB" id="A0A930PYU5"/>
<evidence type="ECO:0000313" key="2">
    <source>
        <dbReference type="EMBL" id="MBF1672653.1"/>
    </source>
</evidence>
<evidence type="ECO:0000313" key="3">
    <source>
        <dbReference type="Proteomes" id="UP000785653"/>
    </source>
</evidence>
<organism evidence="2 3">
    <name type="scientific">Rothia mucilaginosa</name>
    <dbReference type="NCBI Taxonomy" id="43675"/>
    <lineage>
        <taxon>Bacteria</taxon>
        <taxon>Bacillati</taxon>
        <taxon>Actinomycetota</taxon>
        <taxon>Actinomycetes</taxon>
        <taxon>Micrococcales</taxon>
        <taxon>Micrococcaceae</taxon>
        <taxon>Rothia</taxon>
    </lineage>
</organism>
<proteinExistence type="predicted"/>
<reference evidence="2" key="1">
    <citation type="submission" date="2020-04" db="EMBL/GenBank/DDBJ databases">
        <title>Deep metagenomics examines the oral microbiome during advanced dental caries in children, revealing novel taxa and co-occurrences with host molecules.</title>
        <authorList>
            <person name="Baker J.L."/>
            <person name="Morton J.T."/>
            <person name="Dinis M."/>
            <person name="Alvarez R."/>
            <person name="Tran N.C."/>
            <person name="Knight R."/>
            <person name="Edlund A."/>
        </authorList>
    </citation>
    <scope>NUCLEOTIDE SEQUENCE</scope>
    <source>
        <strain evidence="2">JCVI_47_bin.3</strain>
    </source>
</reference>
<gene>
    <name evidence="2" type="ORF">HXO65_00335</name>
</gene>
<dbReference type="Proteomes" id="UP000785653">
    <property type="component" value="Unassembled WGS sequence"/>
</dbReference>
<protein>
    <submittedName>
        <fullName evidence="2">Phage portal protein</fullName>
    </submittedName>
</protein>
<evidence type="ECO:0000256" key="1">
    <source>
        <dbReference type="SAM" id="MobiDB-lite"/>
    </source>
</evidence>
<feature type="region of interest" description="Disordered" evidence="1">
    <location>
        <begin position="473"/>
        <end position="513"/>
    </location>
</feature>
<dbReference type="EMBL" id="JABZXS010000001">
    <property type="protein sequence ID" value="MBF1672653.1"/>
    <property type="molecule type" value="Genomic_DNA"/>
</dbReference>
<name>A0A930PYU5_9MICC</name>